<dbReference type="GO" id="GO:0003676">
    <property type="term" value="F:nucleic acid binding"/>
    <property type="evidence" value="ECO:0007669"/>
    <property type="project" value="InterPro"/>
</dbReference>
<evidence type="ECO:0000313" key="2">
    <source>
        <dbReference type="EMBL" id="ACV62281.1"/>
    </source>
</evidence>
<keyword evidence="3" id="KW-1185">Reference proteome</keyword>
<dbReference type="eggNOG" id="COG0539">
    <property type="taxonomic scope" value="Bacteria"/>
</dbReference>
<dbReference type="HOGENOM" id="CLU_1026074_0_0_9"/>
<dbReference type="PROSITE" id="PS50126">
    <property type="entry name" value="S1"/>
    <property type="match status" value="1"/>
</dbReference>
<dbReference type="EMBL" id="CP001720">
    <property type="protein sequence ID" value="ACV62281.1"/>
    <property type="molecule type" value="Genomic_DNA"/>
</dbReference>
<reference evidence="2 3" key="1">
    <citation type="journal article" date="2009" name="Stand. Genomic Sci.">
        <title>Complete genome sequence of Desulfotomaculum acetoxidans type strain (5575).</title>
        <authorList>
            <person name="Spring S."/>
            <person name="Lapidus A."/>
            <person name="Schroder M."/>
            <person name="Gleim D."/>
            <person name="Sims D."/>
            <person name="Meincke L."/>
            <person name="Glavina Del Rio T."/>
            <person name="Tice H."/>
            <person name="Copeland A."/>
            <person name="Cheng J.F."/>
            <person name="Lucas S."/>
            <person name="Chen F."/>
            <person name="Nolan M."/>
            <person name="Bruce D."/>
            <person name="Goodwin L."/>
            <person name="Pitluck S."/>
            <person name="Ivanova N."/>
            <person name="Mavromatis K."/>
            <person name="Mikhailova N."/>
            <person name="Pati A."/>
            <person name="Chen A."/>
            <person name="Palaniappan K."/>
            <person name="Land M."/>
            <person name="Hauser L."/>
            <person name="Chang Y.J."/>
            <person name="Jeffries C.D."/>
            <person name="Chain P."/>
            <person name="Saunders E."/>
            <person name="Brettin T."/>
            <person name="Detter J.C."/>
            <person name="Goker M."/>
            <person name="Bristow J."/>
            <person name="Eisen J.A."/>
            <person name="Markowitz V."/>
            <person name="Hugenholtz P."/>
            <person name="Kyrpides N.C."/>
            <person name="Klenk H.P."/>
            <person name="Han C."/>
        </authorList>
    </citation>
    <scope>NUCLEOTIDE SEQUENCE [LARGE SCALE GENOMIC DNA]</scope>
    <source>
        <strain evidence="3">ATCC 49208 / DSM 771 / VKM B-1644</strain>
    </source>
</reference>
<dbReference type="InterPro" id="IPR012340">
    <property type="entry name" value="NA-bd_OB-fold"/>
</dbReference>
<feature type="domain" description="S1 motif" evidence="1">
    <location>
        <begin position="28"/>
        <end position="102"/>
    </location>
</feature>
<evidence type="ECO:0000259" key="1">
    <source>
        <dbReference type="PROSITE" id="PS50126"/>
    </source>
</evidence>
<dbReference type="KEGG" id="dae:Dtox_1406"/>
<name>C8W6J2_DESAS</name>
<dbReference type="SUPFAM" id="SSF50249">
    <property type="entry name" value="Nucleic acid-binding proteins"/>
    <property type="match status" value="2"/>
</dbReference>
<dbReference type="AlphaFoldDB" id="C8W6J2"/>
<dbReference type="SMART" id="SM00316">
    <property type="entry name" value="S1"/>
    <property type="match status" value="3"/>
</dbReference>
<protein>
    <submittedName>
        <fullName evidence="2">RNA binding S1 domain protein</fullName>
    </submittedName>
</protein>
<dbReference type="RefSeq" id="WP_015756996.1">
    <property type="nucleotide sequence ID" value="NC_013216.1"/>
</dbReference>
<evidence type="ECO:0000313" key="3">
    <source>
        <dbReference type="Proteomes" id="UP000002217"/>
    </source>
</evidence>
<sequence>MTFKLAPEGFNLRELDVWGALYEARELGSVVEAKVSRLRHIEGQGETWELEFPDSPGVTGLVPAAESGLPPRCPMTAFVGKLVGVKIKSIDKKNSMVACSRREAVEMSLGRLMGQLEEGEIINSLIRIVTEYNTFLDLGGGVIINIPREKARLSAGVPLDVQHQVGVVMKVKVTKLNKDLREIQIEPVDPWEVWEFKRGEIILGKVAAVRGLMVYATVKPGLIGLISCKPNEYFAEGKQLELQVISFDRAQRKLHLTVWNPRRAAERKREKSRNKRRQLVAR</sequence>
<proteinExistence type="predicted"/>
<dbReference type="STRING" id="485916.Dtox_1406"/>
<dbReference type="OrthoDB" id="9793609at2"/>
<organism evidence="2 3">
    <name type="scientific">Desulfofarcimen acetoxidans (strain ATCC 49208 / DSM 771 / KCTC 5769 / VKM B-1644 / 5575)</name>
    <name type="common">Desulfotomaculum acetoxidans</name>
    <dbReference type="NCBI Taxonomy" id="485916"/>
    <lineage>
        <taxon>Bacteria</taxon>
        <taxon>Bacillati</taxon>
        <taxon>Bacillota</taxon>
        <taxon>Clostridia</taxon>
        <taxon>Eubacteriales</taxon>
        <taxon>Peptococcaceae</taxon>
        <taxon>Desulfofarcimen</taxon>
    </lineage>
</organism>
<dbReference type="InterPro" id="IPR003029">
    <property type="entry name" value="S1_domain"/>
</dbReference>
<accession>C8W6J2</accession>
<gene>
    <name evidence="2" type="ordered locus">Dtox_1406</name>
</gene>
<dbReference type="Proteomes" id="UP000002217">
    <property type="component" value="Chromosome"/>
</dbReference>